<reference evidence="1 2" key="1">
    <citation type="submission" date="2018-04" db="EMBL/GenBank/DDBJ databases">
        <title>Complete genome uncultured novel isolate.</title>
        <authorList>
            <person name="Merlino G."/>
        </authorList>
    </citation>
    <scope>NUCLEOTIDE SEQUENCE [LARGE SCALE GENOMIC DNA]</scope>
    <source>
        <strain evidence="2">R1DC9</strain>
    </source>
</reference>
<organism evidence="1 2">
    <name type="scientific">Mangrovivirga cuniculi</name>
    <dbReference type="NCBI Taxonomy" id="2715131"/>
    <lineage>
        <taxon>Bacteria</taxon>
        <taxon>Pseudomonadati</taxon>
        <taxon>Bacteroidota</taxon>
        <taxon>Cytophagia</taxon>
        <taxon>Cytophagales</taxon>
        <taxon>Mangrovivirgaceae</taxon>
        <taxon>Mangrovivirga</taxon>
    </lineage>
</organism>
<dbReference type="KEGG" id="fpf:DCC35_10780"/>
<name>A0A4D7JKH2_9BACT</name>
<evidence type="ECO:0000313" key="2">
    <source>
        <dbReference type="Proteomes" id="UP000298616"/>
    </source>
</evidence>
<accession>A0A4D7JKH2</accession>
<proteinExistence type="predicted"/>
<protein>
    <submittedName>
        <fullName evidence="1">Uncharacterized protein</fullName>
    </submittedName>
</protein>
<dbReference type="InterPro" id="IPR045428">
    <property type="entry name" value="EACC1"/>
</dbReference>
<dbReference type="AlphaFoldDB" id="A0A4D7JKH2"/>
<keyword evidence="2" id="KW-1185">Reference proteome</keyword>
<sequence>MGDVIVNLRLSSNDDQFAKVQTTLLKKHLVHNQNIEKVDQEFEELKEYESGGSWLEILNVSVINSGVIIALIRMIHAWLANKKEAIKNSNKELSIIITVPNGKKIEIHSNNMEDLNKLTEEIQRILNDSKDGKVETK</sequence>
<evidence type="ECO:0000313" key="1">
    <source>
        <dbReference type="EMBL" id="QCK15197.1"/>
    </source>
</evidence>
<dbReference type="RefSeq" id="WP_137090781.1">
    <property type="nucleotide sequence ID" value="NZ_CP028923.1"/>
</dbReference>
<dbReference type="EMBL" id="CP028923">
    <property type="protein sequence ID" value="QCK15197.1"/>
    <property type="molecule type" value="Genomic_DNA"/>
</dbReference>
<dbReference type="Proteomes" id="UP000298616">
    <property type="component" value="Chromosome"/>
</dbReference>
<gene>
    <name evidence="1" type="ORF">DCC35_10780</name>
</gene>
<dbReference type="Pfam" id="PF19953">
    <property type="entry name" value="EACC1"/>
    <property type="match status" value="1"/>
</dbReference>